<dbReference type="AlphaFoldDB" id="A0A371EQT9"/>
<feature type="region of interest" description="Disordered" evidence="1">
    <location>
        <begin position="1"/>
        <end position="44"/>
    </location>
</feature>
<dbReference type="Proteomes" id="UP000257109">
    <property type="component" value="Unassembled WGS sequence"/>
</dbReference>
<sequence>PAAQGKKGAKIGSNPTFWTKNHKTEVAKRKEELEGNPMFDIKGEPRTELKETVEVLSLGSTINPLQKHNKVEDLDNPQLQPCAAVQFARESWDFLIITIEALMLYFMDKSTAENGSTRGAWGNSYVFSFQSIPEPSSFCGEVSFDVE</sequence>
<evidence type="ECO:0000313" key="3">
    <source>
        <dbReference type="Proteomes" id="UP000257109"/>
    </source>
</evidence>
<feature type="compositionally biased region" description="Basic and acidic residues" evidence="1">
    <location>
        <begin position="22"/>
        <end position="33"/>
    </location>
</feature>
<feature type="non-terminal residue" evidence="2">
    <location>
        <position position="1"/>
    </location>
</feature>
<gene>
    <name evidence="2" type="ORF">CR513_52641</name>
</gene>
<accession>A0A371EQT9</accession>
<reference evidence="2" key="1">
    <citation type="submission" date="2018-05" db="EMBL/GenBank/DDBJ databases">
        <title>Draft genome of Mucuna pruriens seed.</title>
        <authorList>
            <person name="Nnadi N.E."/>
            <person name="Vos R."/>
            <person name="Hasami M.H."/>
            <person name="Devisetty U.K."/>
            <person name="Aguiy J.C."/>
        </authorList>
    </citation>
    <scope>NUCLEOTIDE SEQUENCE [LARGE SCALE GENOMIC DNA]</scope>
    <source>
        <strain evidence="2">JCA_2017</strain>
    </source>
</reference>
<keyword evidence="3" id="KW-1185">Reference proteome</keyword>
<proteinExistence type="predicted"/>
<evidence type="ECO:0000313" key="2">
    <source>
        <dbReference type="EMBL" id="RDX68382.1"/>
    </source>
</evidence>
<dbReference type="EMBL" id="QJKJ01012570">
    <property type="protein sequence ID" value="RDX68382.1"/>
    <property type="molecule type" value="Genomic_DNA"/>
</dbReference>
<comment type="caution">
    <text evidence="2">The sequence shown here is derived from an EMBL/GenBank/DDBJ whole genome shotgun (WGS) entry which is preliminary data.</text>
</comment>
<evidence type="ECO:0000256" key="1">
    <source>
        <dbReference type="SAM" id="MobiDB-lite"/>
    </source>
</evidence>
<organism evidence="2 3">
    <name type="scientific">Mucuna pruriens</name>
    <name type="common">Velvet bean</name>
    <name type="synonym">Dolichos pruriens</name>
    <dbReference type="NCBI Taxonomy" id="157652"/>
    <lineage>
        <taxon>Eukaryota</taxon>
        <taxon>Viridiplantae</taxon>
        <taxon>Streptophyta</taxon>
        <taxon>Embryophyta</taxon>
        <taxon>Tracheophyta</taxon>
        <taxon>Spermatophyta</taxon>
        <taxon>Magnoliopsida</taxon>
        <taxon>eudicotyledons</taxon>
        <taxon>Gunneridae</taxon>
        <taxon>Pentapetalae</taxon>
        <taxon>rosids</taxon>
        <taxon>fabids</taxon>
        <taxon>Fabales</taxon>
        <taxon>Fabaceae</taxon>
        <taxon>Papilionoideae</taxon>
        <taxon>50 kb inversion clade</taxon>
        <taxon>NPAAA clade</taxon>
        <taxon>indigoferoid/millettioid clade</taxon>
        <taxon>Phaseoleae</taxon>
        <taxon>Mucuna</taxon>
    </lineage>
</organism>
<dbReference type="OrthoDB" id="1454456at2759"/>
<protein>
    <submittedName>
        <fullName evidence="2">Uncharacterized protein</fullName>
    </submittedName>
</protein>
<name>A0A371EQT9_MUCPR</name>
<feature type="non-terminal residue" evidence="2">
    <location>
        <position position="147"/>
    </location>
</feature>